<name>A0AA47E436_9GAMM</name>
<proteinExistence type="predicted"/>
<evidence type="ECO:0000256" key="1">
    <source>
        <dbReference type="SAM" id="Phobius"/>
    </source>
</evidence>
<dbReference type="EMBL" id="CP113257">
    <property type="protein sequence ID" value="WAE53793.1"/>
    <property type="molecule type" value="Genomic_DNA"/>
</dbReference>
<protein>
    <submittedName>
        <fullName evidence="2">Uncharacterized protein</fullName>
    </submittedName>
</protein>
<accession>A0AA47E436</accession>
<keyword evidence="1" id="KW-0472">Membrane</keyword>
<sequence>MNFLACDGDWLQDADGSPICSGSLVALTVEEMQSLYGSALTWDQVSELQGEAIVLFATVFGFLVLKKALKQ</sequence>
<evidence type="ECO:0000313" key="3">
    <source>
        <dbReference type="Proteomes" id="UP001164632"/>
    </source>
</evidence>
<evidence type="ECO:0000313" key="2">
    <source>
        <dbReference type="EMBL" id="WAE53793.1"/>
    </source>
</evidence>
<dbReference type="RefSeq" id="WP_267932378.1">
    <property type="nucleotide sequence ID" value="NZ_CP113257.1"/>
</dbReference>
<reference evidence="2" key="1">
    <citation type="submission" date="2022-11" db="EMBL/GenBank/DDBJ databases">
        <title>Genomic of Pseudomonas TF18.</title>
        <authorList>
            <person name="Liu T."/>
        </authorList>
    </citation>
    <scope>NUCLEOTIDE SEQUENCE</scope>
    <source>
        <strain evidence="2">TF18</strain>
    </source>
</reference>
<dbReference type="Proteomes" id="UP001164632">
    <property type="component" value="Chromosome"/>
</dbReference>
<keyword evidence="1" id="KW-1133">Transmembrane helix</keyword>
<feature type="transmembrane region" description="Helical" evidence="1">
    <location>
        <begin position="48"/>
        <end position="65"/>
    </location>
</feature>
<keyword evidence="1" id="KW-0812">Transmembrane</keyword>
<organism evidence="2 3">
    <name type="scientific">Stutzerimonas frequens</name>
    <dbReference type="NCBI Taxonomy" id="2968969"/>
    <lineage>
        <taxon>Bacteria</taxon>
        <taxon>Pseudomonadati</taxon>
        <taxon>Pseudomonadota</taxon>
        <taxon>Gammaproteobacteria</taxon>
        <taxon>Pseudomonadales</taxon>
        <taxon>Pseudomonadaceae</taxon>
        <taxon>Stutzerimonas</taxon>
    </lineage>
</organism>
<dbReference type="AlphaFoldDB" id="A0AA47E436"/>
<gene>
    <name evidence="2" type="ORF">OSV15_06250</name>
</gene>